<evidence type="ECO:0000256" key="1">
    <source>
        <dbReference type="SAM" id="MobiDB-lite"/>
    </source>
</evidence>
<gene>
    <name evidence="3" type="ORF">BDE27_0297</name>
    <name evidence="2" type="ORF">Xehl_03207</name>
</gene>
<dbReference type="Proteomes" id="UP000283568">
    <property type="component" value="Unassembled WGS sequence"/>
</dbReference>
<evidence type="ECO:0000313" key="4">
    <source>
        <dbReference type="Proteomes" id="UP000225605"/>
    </source>
</evidence>
<name>A0A2D0IMC0_9GAMM</name>
<reference evidence="3 5" key="2">
    <citation type="submission" date="2018-09" db="EMBL/GenBank/DDBJ databases">
        <title>Genomic Encyclopedia of Archaeal and Bacterial Type Strains, Phase II (KMG-II): from individual species to whole genera.</title>
        <authorList>
            <person name="Goeker M."/>
        </authorList>
    </citation>
    <scope>NUCLEOTIDE SEQUENCE [LARGE SCALE GENOMIC DNA]</scope>
    <source>
        <strain evidence="3 5">DSM 16337</strain>
    </source>
</reference>
<dbReference type="EMBL" id="NIBT01000018">
    <property type="protein sequence ID" value="PHM22973.1"/>
    <property type="molecule type" value="Genomic_DNA"/>
</dbReference>
<comment type="caution">
    <text evidence="2">The sequence shown here is derived from an EMBL/GenBank/DDBJ whole genome shotgun (WGS) entry which is preliminary data.</text>
</comment>
<feature type="region of interest" description="Disordered" evidence="1">
    <location>
        <begin position="1"/>
        <end position="20"/>
    </location>
</feature>
<dbReference type="RefSeq" id="WP_167450514.1">
    <property type="nucleotide sequence ID" value="NZ_CAWNOJ010000029.1"/>
</dbReference>
<organism evidence="2 4">
    <name type="scientific">Xenorhabdus ehlersii</name>
    <dbReference type="NCBI Taxonomy" id="290111"/>
    <lineage>
        <taxon>Bacteria</taxon>
        <taxon>Pseudomonadati</taxon>
        <taxon>Pseudomonadota</taxon>
        <taxon>Gammaproteobacteria</taxon>
        <taxon>Enterobacterales</taxon>
        <taxon>Morganellaceae</taxon>
        <taxon>Xenorhabdus</taxon>
    </lineage>
</organism>
<protein>
    <submittedName>
        <fullName evidence="2">Uncharacterized protein</fullName>
    </submittedName>
</protein>
<evidence type="ECO:0000313" key="2">
    <source>
        <dbReference type="EMBL" id="PHM22973.1"/>
    </source>
</evidence>
<sequence length="55" mass="6507">MRHFDCNPYNAKDEQQKRKYTDEQIAQHRELEYKREVLGMEGLPASAQDFAGDFT</sequence>
<keyword evidence="5" id="KW-1185">Reference proteome</keyword>
<evidence type="ECO:0000313" key="5">
    <source>
        <dbReference type="Proteomes" id="UP000283568"/>
    </source>
</evidence>
<feature type="compositionally biased region" description="Basic and acidic residues" evidence="1">
    <location>
        <begin position="11"/>
        <end position="20"/>
    </location>
</feature>
<accession>A0A2D0IMC0</accession>
<dbReference type="Proteomes" id="UP000225605">
    <property type="component" value="Unassembled WGS sequence"/>
</dbReference>
<dbReference type="AlphaFoldDB" id="A0A2D0IMC0"/>
<dbReference type="EMBL" id="RAQI01000001">
    <property type="protein sequence ID" value="RKE92641.1"/>
    <property type="molecule type" value="Genomic_DNA"/>
</dbReference>
<evidence type="ECO:0000313" key="3">
    <source>
        <dbReference type="EMBL" id="RKE92641.1"/>
    </source>
</evidence>
<proteinExistence type="predicted"/>
<reference evidence="2 4" key="1">
    <citation type="journal article" date="2017" name="Nat. Microbiol.">
        <title>Natural product diversity associated with the nematode symbionts Photorhabdus and Xenorhabdus.</title>
        <authorList>
            <person name="Tobias N.J."/>
            <person name="Wolff H."/>
            <person name="Djahanschiri B."/>
            <person name="Grundmann F."/>
            <person name="Kronenwerth M."/>
            <person name="Shi Y.M."/>
            <person name="Simonyi S."/>
            <person name="Grun P."/>
            <person name="Shapiro-Ilan D."/>
            <person name="Pidot S.J."/>
            <person name="Stinear T.P."/>
            <person name="Ebersberger I."/>
            <person name="Bode H.B."/>
        </authorList>
    </citation>
    <scope>NUCLEOTIDE SEQUENCE [LARGE SCALE GENOMIC DNA]</scope>
    <source>
        <strain evidence="2 4">DSM 16337</strain>
    </source>
</reference>